<accession>A0A388SEZ4</accession>
<dbReference type="GO" id="GO:0072344">
    <property type="term" value="P:rescue of stalled ribosome"/>
    <property type="evidence" value="ECO:0007669"/>
    <property type="project" value="TreeGrafter"/>
</dbReference>
<evidence type="ECO:0000259" key="1">
    <source>
        <dbReference type="PROSITE" id="PS00745"/>
    </source>
</evidence>
<dbReference type="Pfam" id="PF00472">
    <property type="entry name" value="RF-1"/>
    <property type="match status" value="1"/>
</dbReference>
<accession>A0A401LMW7</accession>
<dbReference type="PANTHER" id="PTHR47814">
    <property type="entry name" value="PEPTIDYL-TRNA HYDROLASE ARFB"/>
    <property type="match status" value="1"/>
</dbReference>
<keyword evidence="2" id="KW-0378">Hydrolase</keyword>
<evidence type="ECO:0000313" key="2">
    <source>
        <dbReference type="EMBL" id="GBO93990.1"/>
    </source>
</evidence>
<dbReference type="AlphaFoldDB" id="A0A388SEZ4"/>
<sequence length="136" mass="15770">MRKIHYEFKAEEALWTAVRSRGAGGQNVNKVATAVQLKFDIRASSLPEKLKERLLTLRDRRLGADGVITIRAENNRTQELNLAEAYRRLRELIDEASEIPDFRIPTKPTRASIRRVRQTKTLRSEVKKLRGKVRDF</sequence>
<proteinExistence type="predicted"/>
<dbReference type="GO" id="GO:0043022">
    <property type="term" value="F:ribosome binding"/>
    <property type="evidence" value="ECO:0007669"/>
    <property type="project" value="TreeGrafter"/>
</dbReference>
<feature type="domain" description="Prokaryotic-type class I peptide chain release factors" evidence="1">
    <location>
        <begin position="19"/>
        <end position="35"/>
    </location>
</feature>
<dbReference type="NCBIfam" id="NF006718">
    <property type="entry name" value="PRK09256.1"/>
    <property type="match status" value="1"/>
</dbReference>
<dbReference type="SUPFAM" id="SSF110916">
    <property type="entry name" value="Peptidyl-tRNA hydrolase domain-like"/>
    <property type="match status" value="1"/>
</dbReference>
<comment type="caution">
    <text evidence="2">The sequence shown here is derived from an EMBL/GenBank/DDBJ whole genome shotgun (WGS) entry which is preliminary data.</text>
</comment>
<dbReference type="RefSeq" id="WP_235005656.1">
    <property type="nucleotide sequence ID" value="NZ_BGZJ01000001.1"/>
</dbReference>
<evidence type="ECO:0000313" key="3">
    <source>
        <dbReference type="Proteomes" id="UP000266091"/>
    </source>
</evidence>
<dbReference type="PANTHER" id="PTHR47814:SF1">
    <property type="entry name" value="PEPTIDYL-TRNA HYDROLASE ARFB"/>
    <property type="match status" value="1"/>
</dbReference>
<dbReference type="EMBL" id="BGZJ01000001">
    <property type="protein sequence ID" value="GBO93990.1"/>
    <property type="molecule type" value="Genomic_DNA"/>
</dbReference>
<dbReference type="InterPro" id="IPR000352">
    <property type="entry name" value="Pep_chain_release_fac_I"/>
</dbReference>
<organism evidence="2 3">
    <name type="scientific">Mesosutterella multiformis</name>
    <dbReference type="NCBI Taxonomy" id="2259133"/>
    <lineage>
        <taxon>Bacteria</taxon>
        <taxon>Pseudomonadati</taxon>
        <taxon>Pseudomonadota</taxon>
        <taxon>Betaproteobacteria</taxon>
        <taxon>Burkholderiales</taxon>
        <taxon>Sutterellaceae</taxon>
        <taxon>Mesosutterella</taxon>
    </lineage>
</organism>
<dbReference type="GO" id="GO:0004045">
    <property type="term" value="F:peptidyl-tRNA hydrolase activity"/>
    <property type="evidence" value="ECO:0007669"/>
    <property type="project" value="TreeGrafter"/>
</dbReference>
<dbReference type="PROSITE" id="PS00745">
    <property type="entry name" value="RF_PROK_I"/>
    <property type="match status" value="1"/>
</dbReference>
<dbReference type="Gene3D" id="3.30.160.20">
    <property type="match status" value="1"/>
</dbReference>
<gene>
    <name evidence="2" type="ORF">MESMUL_13440</name>
</gene>
<reference evidence="2 3" key="1">
    <citation type="journal article" date="2018" name="Int. J. Syst. Evol. Microbiol.">
        <title>Mesosutterella multiformis gen. nov., sp. nov., a member of the family Sutterellaceae and Sutterella megalosphaeroides sp. nov., isolated from human faeces.</title>
        <authorList>
            <person name="Sakamoto M."/>
            <person name="Ikeyama N."/>
            <person name="Kunihiro T."/>
            <person name="Iino T."/>
            <person name="Yuki M."/>
            <person name="Ohkuma M."/>
        </authorList>
    </citation>
    <scope>NUCLEOTIDE SEQUENCE [LARGE SCALE GENOMIC DNA]</scope>
    <source>
        <strain evidence="2 3">4NBBH2</strain>
    </source>
</reference>
<name>A0A388SEZ4_9BURK</name>
<dbReference type="GO" id="GO:0003747">
    <property type="term" value="F:translation release factor activity"/>
    <property type="evidence" value="ECO:0007669"/>
    <property type="project" value="InterPro"/>
</dbReference>
<dbReference type="Proteomes" id="UP000266091">
    <property type="component" value="Unassembled WGS sequence"/>
</dbReference>
<protein>
    <submittedName>
        <fullName evidence="2">Peptidyl-tRNA hydrolase</fullName>
    </submittedName>
</protein>
<keyword evidence="3" id="KW-1185">Reference proteome</keyword>